<dbReference type="NCBIfam" id="TIGR02436">
    <property type="entry name" value="four helix bundle protein"/>
    <property type="match status" value="1"/>
</dbReference>
<dbReference type="Pfam" id="PF05635">
    <property type="entry name" value="23S_rRNA_IVP"/>
    <property type="match status" value="1"/>
</dbReference>
<gene>
    <name evidence="1" type="ORF">MNBD_ALPHA03-590</name>
</gene>
<sequence length="120" mass="13490">MELVMTVYGLTKKFPLHERYGLTSQIRRSAVSIPANIAEGAARQTNKEFMQFLHISQGSLSELDTLMELAHGLRYFTHAALDTLDTQMIQIDKMLTGLIRKLRHKSKNASSVNDGQGRTV</sequence>
<dbReference type="CDD" id="cd16377">
    <property type="entry name" value="23S_rRNA_IVP_like"/>
    <property type="match status" value="1"/>
</dbReference>
<accession>A0A3B1BKU4</accession>
<dbReference type="AlphaFoldDB" id="A0A3B1BKU4"/>
<dbReference type="InterPro" id="IPR012657">
    <property type="entry name" value="23S_rRNA-intervening_sequence"/>
</dbReference>
<evidence type="ECO:0000313" key="1">
    <source>
        <dbReference type="EMBL" id="VAX06845.1"/>
    </source>
</evidence>
<reference evidence="1" key="1">
    <citation type="submission" date="2018-06" db="EMBL/GenBank/DDBJ databases">
        <authorList>
            <person name="Zhirakovskaya E."/>
        </authorList>
    </citation>
    <scope>NUCLEOTIDE SEQUENCE</scope>
</reference>
<name>A0A3B1BKU4_9ZZZZ</name>
<dbReference type="InterPro" id="IPR036583">
    <property type="entry name" value="23S_rRNA_IVS_sf"/>
</dbReference>
<dbReference type="SUPFAM" id="SSF158446">
    <property type="entry name" value="IVS-encoded protein-like"/>
    <property type="match status" value="1"/>
</dbReference>
<dbReference type="EMBL" id="UOFW01000186">
    <property type="protein sequence ID" value="VAX06845.1"/>
    <property type="molecule type" value="Genomic_DNA"/>
</dbReference>
<dbReference type="PANTHER" id="PTHR38471:SF2">
    <property type="entry name" value="FOUR HELIX BUNDLE PROTEIN"/>
    <property type="match status" value="1"/>
</dbReference>
<dbReference type="PANTHER" id="PTHR38471">
    <property type="entry name" value="FOUR HELIX BUNDLE PROTEIN"/>
    <property type="match status" value="1"/>
</dbReference>
<protein>
    <submittedName>
        <fullName evidence="1">23Sr RNA protein</fullName>
    </submittedName>
</protein>
<proteinExistence type="predicted"/>
<dbReference type="Gene3D" id="1.20.1440.60">
    <property type="entry name" value="23S rRNA-intervening sequence"/>
    <property type="match status" value="1"/>
</dbReference>
<organism evidence="1">
    <name type="scientific">hydrothermal vent metagenome</name>
    <dbReference type="NCBI Taxonomy" id="652676"/>
    <lineage>
        <taxon>unclassified sequences</taxon>
        <taxon>metagenomes</taxon>
        <taxon>ecological metagenomes</taxon>
    </lineage>
</organism>